<proteinExistence type="predicted"/>
<dbReference type="Proteomes" id="UP000270547">
    <property type="component" value="Segment"/>
</dbReference>
<sequence length="360" mass="41479">MKSLKGTVLSTFSYTQTQKLCAEHPTAVDCDWDLWREKAMADFAISGEFFDLVPQLPGSQRYLQIKSYHVLTPDMAVKVYADGFIEGIYEAYAGYLKALEKNNASMRYFFSSRLKDKQVAELVSQEMLSLPLQPLSQEFINALNSKKDYTSDYSYFVQGALDKALRGEGNRSTFLLILSSGRTDWIDLVLHEYFVLPEGFSIEENIEHVPFWAEEFPVYELPLYPGERYDAQNILSAAIRGANVKVIDFLRSVFRDKLDMISGVIWESAKQALDIQKKPEEVFGIYRRFRNVSQVRPFMVEQALDLEKGFFYLVEKKPGNVPDLLVSLPFLTRHEFALLRARLSTNYPLSDRIIHEYVTQ</sequence>
<name>A0A2R8FDA8_9VIRU</name>
<evidence type="ECO:0000313" key="1">
    <source>
        <dbReference type="EMBL" id="SPN78984.1"/>
    </source>
</evidence>
<dbReference type="EMBL" id="LT994652">
    <property type="protein sequence ID" value="SPN78984.1"/>
    <property type="molecule type" value="Genomic_DNA"/>
</dbReference>
<accession>A0A2R8FDA8</accession>
<gene>
    <name evidence="1" type="ORF">ZAZAV_110</name>
</gene>
<reference evidence="1" key="1">
    <citation type="submission" date="2018-03" db="EMBL/GenBank/DDBJ databases">
        <authorList>
            <consortium name="Urmite Genomes"/>
        </authorList>
    </citation>
    <scope>NUCLEOTIDE SEQUENCE [LARGE SCALE GENOMIC DNA]</scope>
    <source>
        <strain evidence="1">IHUMI-S29</strain>
    </source>
</reference>
<organism evidence="1">
    <name type="scientific">Cedratvirus Zaza IHUMI</name>
    <dbReference type="NCBI Taxonomy" id="2126979"/>
    <lineage>
        <taxon>Viruses</taxon>
        <taxon>Pithoviruses</taxon>
    </lineage>
</organism>
<protein>
    <submittedName>
        <fullName evidence="1">Uncharacterized protein</fullName>
    </submittedName>
</protein>